<evidence type="ECO:0000256" key="3">
    <source>
        <dbReference type="ARBA" id="ARBA00022801"/>
    </source>
</evidence>
<reference evidence="6 7" key="1">
    <citation type="submission" date="2018-12" db="EMBL/GenBank/DDBJ databases">
        <title>YIM 101343 draft genome.</title>
        <authorList>
            <person name="Chen X."/>
        </authorList>
    </citation>
    <scope>NUCLEOTIDE SEQUENCE [LARGE SCALE GENOMIC DNA]</scope>
    <source>
        <strain evidence="6 7">YIM 101343</strain>
    </source>
</reference>
<dbReference type="GO" id="GO:0046872">
    <property type="term" value="F:metal ion binding"/>
    <property type="evidence" value="ECO:0007669"/>
    <property type="project" value="UniProtKB-KW"/>
</dbReference>
<dbReference type="PANTHER" id="PTHR46233:SF3">
    <property type="entry name" value="HYDROXYACYLGLUTATHIONE HYDROLASE GLOC"/>
    <property type="match status" value="1"/>
</dbReference>
<gene>
    <name evidence="6" type="ORF">EAH68_11955</name>
</gene>
<feature type="domain" description="Metallo-beta-lactamase" evidence="5">
    <location>
        <begin position="15"/>
        <end position="195"/>
    </location>
</feature>
<comment type="caution">
    <text evidence="6">The sequence shown here is derived from an EMBL/GenBank/DDBJ whole genome shotgun (WGS) entry which is preliminary data.</text>
</comment>
<dbReference type="SMART" id="SM00849">
    <property type="entry name" value="Lactamase_B"/>
    <property type="match status" value="1"/>
</dbReference>
<dbReference type="PANTHER" id="PTHR46233">
    <property type="entry name" value="HYDROXYACYLGLUTATHIONE HYDROLASE GLOC"/>
    <property type="match status" value="1"/>
</dbReference>
<evidence type="ECO:0000313" key="6">
    <source>
        <dbReference type="EMBL" id="RSZ61677.1"/>
    </source>
</evidence>
<name>A0A430HW88_9CORY</name>
<dbReference type="Proteomes" id="UP000274907">
    <property type="component" value="Unassembled WGS sequence"/>
</dbReference>
<dbReference type="InterPro" id="IPR051453">
    <property type="entry name" value="MBL_Glyoxalase_II"/>
</dbReference>
<dbReference type="CDD" id="cd06262">
    <property type="entry name" value="metallo-hydrolase-like_MBL-fold"/>
    <property type="match status" value="1"/>
</dbReference>
<evidence type="ECO:0000256" key="2">
    <source>
        <dbReference type="ARBA" id="ARBA00022723"/>
    </source>
</evidence>
<accession>A0A430HW88</accession>
<evidence type="ECO:0000259" key="5">
    <source>
        <dbReference type="SMART" id="SM00849"/>
    </source>
</evidence>
<dbReference type="GO" id="GO:0016787">
    <property type="term" value="F:hydrolase activity"/>
    <property type="evidence" value="ECO:0007669"/>
    <property type="project" value="UniProtKB-KW"/>
</dbReference>
<organism evidence="6 7">
    <name type="scientific">Corynebacterium hylobatis</name>
    <dbReference type="NCBI Taxonomy" id="1859290"/>
    <lineage>
        <taxon>Bacteria</taxon>
        <taxon>Bacillati</taxon>
        <taxon>Actinomycetota</taxon>
        <taxon>Actinomycetes</taxon>
        <taxon>Mycobacteriales</taxon>
        <taxon>Corynebacteriaceae</taxon>
        <taxon>Corynebacterium</taxon>
    </lineage>
</organism>
<evidence type="ECO:0000256" key="1">
    <source>
        <dbReference type="ARBA" id="ARBA00001947"/>
    </source>
</evidence>
<dbReference type="EMBL" id="RXHJ01000017">
    <property type="protein sequence ID" value="RSZ61677.1"/>
    <property type="molecule type" value="Genomic_DNA"/>
</dbReference>
<keyword evidence="3 6" id="KW-0378">Hydrolase</keyword>
<dbReference type="SUPFAM" id="SSF56281">
    <property type="entry name" value="Metallo-hydrolase/oxidoreductase"/>
    <property type="match status" value="1"/>
</dbReference>
<dbReference type="Gene3D" id="3.60.15.10">
    <property type="entry name" value="Ribonuclease Z/Hydroxyacylglutathione hydrolase-like"/>
    <property type="match status" value="1"/>
</dbReference>
<dbReference type="InterPro" id="IPR036866">
    <property type="entry name" value="RibonucZ/Hydroxyglut_hydro"/>
</dbReference>
<dbReference type="InterPro" id="IPR001279">
    <property type="entry name" value="Metallo-B-lactamas"/>
</dbReference>
<protein>
    <submittedName>
        <fullName evidence="6">MBL fold metallo-hydrolase</fullName>
    </submittedName>
</protein>
<proteinExistence type="predicted"/>
<keyword evidence="7" id="KW-1185">Reference proteome</keyword>
<dbReference type="OrthoDB" id="9802991at2"/>
<comment type="cofactor">
    <cofactor evidence="1">
        <name>Zn(2+)</name>
        <dbReference type="ChEBI" id="CHEBI:29105"/>
    </cofactor>
</comment>
<keyword evidence="2" id="KW-0479">Metal-binding</keyword>
<dbReference type="Pfam" id="PF00753">
    <property type="entry name" value="Lactamase_B"/>
    <property type="match status" value="1"/>
</dbReference>
<sequence length="216" mass="23278">MPGMQLHGFAAGPYNTNTYVLSHEGEAFVVDPGMHAHKQVEQTLGATGSELVAVVLTHGHIDHTRDAGTLARQYNVPVHIHPDDAFMLAGKDGVSRQSQVLFDAANITPVTDRRDLVDGQELVLAGVTFQVRHAPGHSPGSCLLVHEQFCFTGDVLFQGSIGRTDFEGSDPALMDTTLRGPVWELDDSLQLFPGHGATTSMRAERAGNPFLLQLGM</sequence>
<evidence type="ECO:0000256" key="4">
    <source>
        <dbReference type="ARBA" id="ARBA00022833"/>
    </source>
</evidence>
<evidence type="ECO:0000313" key="7">
    <source>
        <dbReference type="Proteomes" id="UP000274907"/>
    </source>
</evidence>
<dbReference type="AlphaFoldDB" id="A0A430HW88"/>
<keyword evidence="4" id="KW-0862">Zinc</keyword>